<feature type="chain" id="PRO_5047081586" description="Lipoprotein" evidence="1">
    <location>
        <begin position="21"/>
        <end position="210"/>
    </location>
</feature>
<organism evidence="2 3">
    <name type="scientific">Paenibacillus plantiphilus</name>
    <dbReference type="NCBI Taxonomy" id="2905650"/>
    <lineage>
        <taxon>Bacteria</taxon>
        <taxon>Bacillati</taxon>
        <taxon>Bacillota</taxon>
        <taxon>Bacilli</taxon>
        <taxon>Bacillales</taxon>
        <taxon>Paenibacillaceae</taxon>
        <taxon>Paenibacillus</taxon>
    </lineage>
</organism>
<evidence type="ECO:0008006" key="4">
    <source>
        <dbReference type="Google" id="ProtNLM"/>
    </source>
</evidence>
<gene>
    <name evidence="2" type="ORF">PAECIP111893_02653</name>
</gene>
<sequence length="210" mass="23581">MRRSYIVFCILFFLAGCSTADVNTHQIEQPDTAAANLDKVIADPPVQEAAPDAAAGTDGSLTARDENIAYINRKLSFTLEFPAAWREYYNIYERENGIDIYFIGQSQTSKYVDEEQPSVQGLYFFSIATEASIEEDREFLDGVTEIGGVNGTAFVAYSATDCSICILVEEETDTVEHARMQSDWEQASRMSEEKEHVLQSFRAYSVEEDE</sequence>
<keyword evidence="3" id="KW-1185">Reference proteome</keyword>
<comment type="caution">
    <text evidence="2">The sequence shown here is derived from an EMBL/GenBank/DDBJ whole genome shotgun (WGS) entry which is preliminary data.</text>
</comment>
<keyword evidence="1" id="KW-0732">Signal</keyword>
<reference evidence="2" key="1">
    <citation type="submission" date="2022-01" db="EMBL/GenBank/DDBJ databases">
        <authorList>
            <person name="Criscuolo A."/>
        </authorList>
    </citation>
    <scope>NUCLEOTIDE SEQUENCE</scope>
    <source>
        <strain evidence="2">CIP111893</strain>
    </source>
</reference>
<proteinExistence type="predicted"/>
<dbReference type="PROSITE" id="PS51257">
    <property type="entry name" value="PROKAR_LIPOPROTEIN"/>
    <property type="match status" value="1"/>
</dbReference>
<accession>A0ABN8GI69</accession>
<dbReference type="Proteomes" id="UP000838686">
    <property type="component" value="Unassembled WGS sequence"/>
</dbReference>
<evidence type="ECO:0000313" key="3">
    <source>
        <dbReference type="Proteomes" id="UP000838686"/>
    </source>
</evidence>
<dbReference type="RefSeq" id="WP_236342966.1">
    <property type="nucleotide sequence ID" value="NZ_CAKMMF010000013.1"/>
</dbReference>
<protein>
    <recommendedName>
        <fullName evidence="4">Lipoprotein</fullName>
    </recommendedName>
</protein>
<name>A0ABN8GI69_9BACL</name>
<evidence type="ECO:0000256" key="1">
    <source>
        <dbReference type="SAM" id="SignalP"/>
    </source>
</evidence>
<dbReference type="EMBL" id="CAKMMF010000013">
    <property type="protein sequence ID" value="CAH1206931.1"/>
    <property type="molecule type" value="Genomic_DNA"/>
</dbReference>
<evidence type="ECO:0000313" key="2">
    <source>
        <dbReference type="EMBL" id="CAH1206931.1"/>
    </source>
</evidence>
<feature type="signal peptide" evidence="1">
    <location>
        <begin position="1"/>
        <end position="20"/>
    </location>
</feature>